<proteinExistence type="predicted"/>
<feature type="transmembrane region" description="Helical" evidence="1">
    <location>
        <begin position="30"/>
        <end position="52"/>
    </location>
</feature>
<dbReference type="Pfam" id="PF02447">
    <property type="entry name" value="GntP_permease"/>
    <property type="match status" value="1"/>
</dbReference>
<feature type="transmembrane region" description="Helical" evidence="1">
    <location>
        <begin position="426"/>
        <end position="447"/>
    </location>
</feature>
<gene>
    <name evidence="2" type="ORF">SAMN05216233_121107</name>
</gene>
<dbReference type="PANTHER" id="PTHR30354:SF7">
    <property type="entry name" value="BLL7963 PROTEIN"/>
    <property type="match status" value="1"/>
</dbReference>
<name>A0A1G5IRW1_9BACT</name>
<feature type="transmembrane region" description="Helical" evidence="1">
    <location>
        <begin position="178"/>
        <end position="199"/>
    </location>
</feature>
<evidence type="ECO:0000313" key="3">
    <source>
        <dbReference type="Proteomes" id="UP000198870"/>
    </source>
</evidence>
<keyword evidence="1" id="KW-0812">Transmembrane</keyword>
<evidence type="ECO:0000256" key="1">
    <source>
        <dbReference type="SAM" id="Phobius"/>
    </source>
</evidence>
<dbReference type="AlphaFoldDB" id="A0A1G5IRW1"/>
<feature type="transmembrane region" description="Helical" evidence="1">
    <location>
        <begin position="140"/>
        <end position="158"/>
    </location>
</feature>
<sequence>MLGVLAIILTLFALMYFAYRGVTVLVLAPILAMSAALLSGEIPALSALSNVFMPAAASYISKYFPVFIAGAVFGKLMGATGAARSIAHFISEKIGPDYAIYAVVVATSLLTYGGVSLFVVVFAMYPIGSMLLKEADVPKRLLPACLALGAFTFTMTALPGSPQYINTMPTVYFDTDIYAAPILGILGSMIIFFGGTGFLNYRAKKAKLAGEGYGVHLNEGLEDLEGEAPGFGLAIAPIAIVFVLNFILTKFYFASDAVKAKYTAAGYAVNGTWPVVIGLSVAVVFILISMNRYLRESNKTIFDGAVGSLLPIFNTASEVGYGGVIKSLAAFSTLKLGIVALAIPSLFKVGISTTLLAGIVGSASGGTAIALEVLSKDFLAMGIHPEVLHRVMIMAAGGLDTLPHCGAVITLLSVCKLDHKQSYIDLAAMTVGAPLIAVTCVMVFHLLTGLV</sequence>
<feature type="transmembrane region" description="Helical" evidence="1">
    <location>
        <begin position="231"/>
        <end position="253"/>
    </location>
</feature>
<keyword evidence="1" id="KW-0472">Membrane</keyword>
<dbReference type="STRING" id="419481.SAMN05216233_121107"/>
<organism evidence="2 3">
    <name type="scientific">Desulfoluna spongiiphila</name>
    <dbReference type="NCBI Taxonomy" id="419481"/>
    <lineage>
        <taxon>Bacteria</taxon>
        <taxon>Pseudomonadati</taxon>
        <taxon>Thermodesulfobacteriota</taxon>
        <taxon>Desulfobacteria</taxon>
        <taxon>Desulfobacterales</taxon>
        <taxon>Desulfolunaceae</taxon>
        <taxon>Desulfoluna</taxon>
    </lineage>
</organism>
<protein>
    <submittedName>
        <fullName evidence="2">H+/gluconate symporter</fullName>
    </submittedName>
</protein>
<dbReference type="RefSeq" id="WP_092214241.1">
    <property type="nucleotide sequence ID" value="NZ_LR701292.1"/>
</dbReference>
<dbReference type="GO" id="GO:0015128">
    <property type="term" value="F:gluconate transmembrane transporter activity"/>
    <property type="evidence" value="ECO:0007669"/>
    <property type="project" value="InterPro"/>
</dbReference>
<dbReference type="InterPro" id="IPR003474">
    <property type="entry name" value="Glcn_transporter"/>
</dbReference>
<accession>A0A1G5IRW1</accession>
<reference evidence="2 3" key="1">
    <citation type="submission" date="2016-10" db="EMBL/GenBank/DDBJ databases">
        <authorList>
            <person name="de Groot N.N."/>
        </authorList>
    </citation>
    <scope>NUCLEOTIDE SEQUENCE [LARGE SCALE GENOMIC DNA]</scope>
    <source>
        <strain evidence="2 3">AA1</strain>
    </source>
</reference>
<dbReference type="OrthoDB" id="86125at2"/>
<keyword evidence="1" id="KW-1133">Transmembrane helix</keyword>
<dbReference type="PANTHER" id="PTHR30354">
    <property type="entry name" value="GNT FAMILY GLUCONATE TRANSPORTER"/>
    <property type="match status" value="1"/>
</dbReference>
<feature type="transmembrane region" description="Helical" evidence="1">
    <location>
        <begin position="354"/>
        <end position="371"/>
    </location>
</feature>
<dbReference type="GO" id="GO:0005886">
    <property type="term" value="C:plasma membrane"/>
    <property type="evidence" value="ECO:0007669"/>
    <property type="project" value="TreeGrafter"/>
</dbReference>
<dbReference type="Proteomes" id="UP000198870">
    <property type="component" value="Unassembled WGS sequence"/>
</dbReference>
<feature type="transmembrane region" description="Helical" evidence="1">
    <location>
        <begin position="64"/>
        <end position="86"/>
    </location>
</feature>
<dbReference type="EMBL" id="FMUX01000021">
    <property type="protein sequence ID" value="SCY78822.1"/>
    <property type="molecule type" value="Genomic_DNA"/>
</dbReference>
<feature type="transmembrane region" description="Helical" evidence="1">
    <location>
        <begin position="98"/>
        <end position="128"/>
    </location>
</feature>
<feature type="transmembrane region" description="Helical" evidence="1">
    <location>
        <begin position="265"/>
        <end position="288"/>
    </location>
</feature>
<feature type="transmembrane region" description="Helical" evidence="1">
    <location>
        <begin position="391"/>
        <end position="414"/>
    </location>
</feature>
<keyword evidence="3" id="KW-1185">Reference proteome</keyword>
<evidence type="ECO:0000313" key="2">
    <source>
        <dbReference type="EMBL" id="SCY78822.1"/>
    </source>
</evidence>